<dbReference type="Gene3D" id="1.20.1170.10">
    <property type="match status" value="1"/>
</dbReference>
<comment type="caution">
    <text evidence="5">The sequence shown here is derived from an EMBL/GenBank/DDBJ whole genome shotgun (WGS) entry which is preliminary data.</text>
</comment>
<evidence type="ECO:0000256" key="3">
    <source>
        <dbReference type="SAM" id="SignalP"/>
    </source>
</evidence>
<dbReference type="Proteomes" id="UP001308005">
    <property type="component" value="Unassembled WGS sequence"/>
</dbReference>
<reference evidence="5 6" key="2">
    <citation type="submission" date="2024-01" db="EMBL/GenBank/DDBJ databases">
        <authorList>
            <person name="Xie X."/>
        </authorList>
    </citation>
    <scope>NUCLEOTIDE SEQUENCE [LARGE SCALE GENOMIC DNA]</scope>
    <source>
        <strain evidence="5">SCUT-1</strain>
    </source>
</reference>
<reference evidence="6" key="1">
    <citation type="submission" date="2023-07" db="EMBL/GenBank/DDBJ databases">
        <title>The carbon used by Thiothrix.</title>
        <authorList>
            <person name="Chen L."/>
        </authorList>
    </citation>
    <scope>NUCLEOTIDE SEQUENCE [LARGE SCALE GENOMIC DNA]</scope>
</reference>
<feature type="signal peptide" evidence="3">
    <location>
        <begin position="1"/>
        <end position="25"/>
    </location>
</feature>
<name>A0ABU6D3M9_9GAMM</name>
<organism evidence="5 6">
    <name type="scientific">Candidatus Thiothrix phosphatis</name>
    <dbReference type="NCBI Taxonomy" id="3112415"/>
    <lineage>
        <taxon>Bacteria</taxon>
        <taxon>Pseudomonadati</taxon>
        <taxon>Pseudomonadota</taxon>
        <taxon>Gammaproteobacteria</taxon>
        <taxon>Thiotrichales</taxon>
        <taxon>Thiotrichaceae</taxon>
        <taxon>Thiothrix</taxon>
    </lineage>
</organism>
<dbReference type="EMBL" id="JAYMYJ010000160">
    <property type="protein sequence ID" value="MEB4593432.1"/>
    <property type="molecule type" value="Genomic_DNA"/>
</dbReference>
<feature type="region of interest" description="Disordered" evidence="1">
    <location>
        <begin position="204"/>
        <end position="228"/>
    </location>
</feature>
<keyword evidence="2" id="KW-0812">Transmembrane</keyword>
<feature type="compositionally biased region" description="Low complexity" evidence="1">
    <location>
        <begin position="296"/>
        <end position="309"/>
    </location>
</feature>
<accession>A0ABU6D3M9</accession>
<dbReference type="NCBIfam" id="TIGR03505">
    <property type="entry name" value="FimV_core"/>
    <property type="match status" value="1"/>
</dbReference>
<dbReference type="InterPro" id="IPR018392">
    <property type="entry name" value="LysM"/>
</dbReference>
<evidence type="ECO:0000256" key="1">
    <source>
        <dbReference type="SAM" id="MobiDB-lite"/>
    </source>
</evidence>
<dbReference type="CDD" id="cd00118">
    <property type="entry name" value="LysM"/>
    <property type="match status" value="1"/>
</dbReference>
<feature type="compositionally biased region" description="Basic and acidic residues" evidence="1">
    <location>
        <begin position="340"/>
        <end position="350"/>
    </location>
</feature>
<keyword evidence="2" id="KW-0472">Membrane</keyword>
<dbReference type="Pfam" id="PF01476">
    <property type="entry name" value="LysM"/>
    <property type="match status" value="1"/>
</dbReference>
<feature type="region of interest" description="Disordered" evidence="1">
    <location>
        <begin position="90"/>
        <end position="124"/>
    </location>
</feature>
<evidence type="ECO:0000256" key="2">
    <source>
        <dbReference type="SAM" id="Phobius"/>
    </source>
</evidence>
<feature type="domain" description="LysM" evidence="4">
    <location>
        <begin position="31"/>
        <end position="58"/>
    </location>
</feature>
<keyword evidence="2" id="KW-1133">Transmembrane helix</keyword>
<evidence type="ECO:0000313" key="5">
    <source>
        <dbReference type="EMBL" id="MEB4593432.1"/>
    </source>
</evidence>
<gene>
    <name evidence="5" type="ORF">VSS37_20815</name>
</gene>
<dbReference type="InterPro" id="IPR020012">
    <property type="entry name" value="LysM_FimV"/>
</dbReference>
<protein>
    <submittedName>
        <fullName evidence="5">FimV/HubP family polar landmark protein</fullName>
    </submittedName>
</protein>
<keyword evidence="6" id="KW-1185">Reference proteome</keyword>
<evidence type="ECO:0000313" key="6">
    <source>
        <dbReference type="Proteomes" id="UP001308005"/>
    </source>
</evidence>
<keyword evidence="3" id="KW-0732">Signal</keyword>
<feature type="region of interest" description="Disordered" evidence="1">
    <location>
        <begin position="274"/>
        <end position="374"/>
    </location>
</feature>
<feature type="transmembrane region" description="Helical" evidence="2">
    <location>
        <begin position="379"/>
        <end position="396"/>
    </location>
</feature>
<feature type="chain" id="PRO_5045883719" evidence="3">
    <location>
        <begin position="26"/>
        <end position="421"/>
    </location>
</feature>
<proteinExistence type="predicted"/>
<sequence>MKHTTFVATAGLLLAASIVLQPVQAARYGPVKSNETLWDIASRYRPDHGVSVGQMMEAFRTKNPHAFVPGHPGLLKRGVYLEIPALAGEPEKPTEAGQQKAAEPQSPPASEKSAGKPDKSASVASLQAEIQTLRTQLKDEQKHSSSLDEQLKQLQDTSKATAKTPADNQQVTKLQSDLLIKLQTDVADLKQQLEKKDARITELQAASAKVAKPEAGETGAGASKAKQANAALQAELTELKQLLEQRDTHIQNLQASLREASISIKRQFTENQELHDQLKTLKPEAATVEPKPPAEPGAAAAPSLTLTAPETEPASVTGEKQAAESTPVFADQIPPAPTNTEDKPQPDKKPVSLQNMLEQQVAGKGGVGTDEKPLSPSRVSVAVALISLMFVLALAWRSYSQQRALRQEETRLRNSLGNDAG</sequence>
<evidence type="ECO:0000259" key="4">
    <source>
        <dbReference type="Pfam" id="PF01476"/>
    </source>
</evidence>
<dbReference type="RefSeq" id="WP_324698328.1">
    <property type="nucleotide sequence ID" value="NZ_JAYMYJ010000160.1"/>
</dbReference>